<evidence type="ECO:0000256" key="5">
    <source>
        <dbReference type="ARBA" id="ARBA00022692"/>
    </source>
</evidence>
<comment type="similarity">
    <text evidence="2">Belongs to the amino acid-polyamine-organocation (APC) superfamily. Spore germination protein (SGP) (TC 2.A.3.9) family.</text>
</comment>
<name>A0A1Q8Q291_9BACI</name>
<dbReference type="PANTHER" id="PTHR34975">
    <property type="entry name" value="SPORE GERMINATION PROTEIN A2"/>
    <property type="match status" value="1"/>
</dbReference>
<feature type="transmembrane region" description="Helical" evidence="8">
    <location>
        <begin position="107"/>
        <end position="131"/>
    </location>
</feature>
<reference evidence="9 10" key="1">
    <citation type="submission" date="2016-12" db="EMBL/GenBank/DDBJ databases">
        <title>Domibacillus antri genome sequencing.</title>
        <authorList>
            <person name="Verma A."/>
            <person name="Krishnamurthi S."/>
        </authorList>
    </citation>
    <scope>NUCLEOTIDE SEQUENCE [LARGE SCALE GENOMIC DNA]</scope>
    <source>
        <strain evidence="9 10">XD80</strain>
    </source>
</reference>
<keyword evidence="7 8" id="KW-0472">Membrane</keyword>
<feature type="transmembrane region" description="Helical" evidence="8">
    <location>
        <begin position="219"/>
        <end position="243"/>
    </location>
</feature>
<feature type="transmembrane region" description="Helical" evidence="8">
    <location>
        <begin position="338"/>
        <end position="358"/>
    </location>
</feature>
<accession>A0A1Q8Q291</accession>
<dbReference type="GO" id="GO:0016020">
    <property type="term" value="C:membrane"/>
    <property type="evidence" value="ECO:0007669"/>
    <property type="project" value="UniProtKB-SubCell"/>
</dbReference>
<comment type="caution">
    <text evidence="9">The sequence shown here is derived from an EMBL/GenBank/DDBJ whole genome shotgun (WGS) entry which is preliminary data.</text>
</comment>
<feature type="transmembrane region" description="Helical" evidence="8">
    <location>
        <begin position="36"/>
        <end position="57"/>
    </location>
</feature>
<evidence type="ECO:0000256" key="4">
    <source>
        <dbReference type="ARBA" id="ARBA00022544"/>
    </source>
</evidence>
<evidence type="ECO:0000313" key="10">
    <source>
        <dbReference type="Proteomes" id="UP000185568"/>
    </source>
</evidence>
<evidence type="ECO:0000256" key="6">
    <source>
        <dbReference type="ARBA" id="ARBA00022989"/>
    </source>
</evidence>
<feature type="transmembrane region" description="Helical" evidence="8">
    <location>
        <begin position="269"/>
        <end position="294"/>
    </location>
</feature>
<keyword evidence="6 8" id="KW-1133">Transmembrane helix</keyword>
<feature type="transmembrane region" description="Helical" evidence="8">
    <location>
        <begin position="185"/>
        <end position="207"/>
    </location>
</feature>
<dbReference type="AlphaFoldDB" id="A0A1Q8Q291"/>
<evidence type="ECO:0000256" key="3">
    <source>
        <dbReference type="ARBA" id="ARBA00022448"/>
    </source>
</evidence>
<comment type="subcellular location">
    <subcellularLocation>
        <location evidence="1">Membrane</location>
        <topology evidence="1">Multi-pass membrane protein</topology>
    </subcellularLocation>
</comment>
<evidence type="ECO:0000256" key="7">
    <source>
        <dbReference type="ARBA" id="ARBA00023136"/>
    </source>
</evidence>
<gene>
    <name evidence="9" type="ORF">BTO30_15080</name>
</gene>
<keyword evidence="5 8" id="KW-0812">Transmembrane</keyword>
<proteinExistence type="inferred from homology"/>
<keyword evidence="3" id="KW-0813">Transport</keyword>
<dbReference type="Proteomes" id="UP000185568">
    <property type="component" value="Unassembled WGS sequence"/>
</dbReference>
<organism evidence="9 10">
    <name type="scientific">Domibacillus antri</name>
    <dbReference type="NCBI Taxonomy" id="1714264"/>
    <lineage>
        <taxon>Bacteria</taxon>
        <taxon>Bacillati</taxon>
        <taxon>Bacillota</taxon>
        <taxon>Bacilli</taxon>
        <taxon>Bacillales</taxon>
        <taxon>Bacillaceae</taxon>
        <taxon>Domibacillus</taxon>
    </lineage>
</organism>
<dbReference type="GO" id="GO:0009847">
    <property type="term" value="P:spore germination"/>
    <property type="evidence" value="ECO:0007669"/>
    <property type="project" value="InterPro"/>
</dbReference>
<dbReference type="PANTHER" id="PTHR34975:SF2">
    <property type="entry name" value="SPORE GERMINATION PROTEIN A2"/>
    <property type="match status" value="1"/>
</dbReference>
<dbReference type="InterPro" id="IPR004761">
    <property type="entry name" value="Spore_GerAB"/>
</dbReference>
<feature type="transmembrane region" description="Helical" evidence="8">
    <location>
        <begin position="143"/>
        <end position="165"/>
    </location>
</feature>
<feature type="transmembrane region" description="Helical" evidence="8">
    <location>
        <begin position="77"/>
        <end position="95"/>
    </location>
</feature>
<keyword evidence="10" id="KW-1185">Reference proteome</keyword>
<keyword evidence="4" id="KW-0309">Germination</keyword>
<feature type="transmembrane region" description="Helical" evidence="8">
    <location>
        <begin position="12"/>
        <end position="30"/>
    </location>
</feature>
<dbReference type="EMBL" id="MSDU01000048">
    <property type="protein sequence ID" value="OLN21437.1"/>
    <property type="molecule type" value="Genomic_DNA"/>
</dbReference>
<dbReference type="OrthoDB" id="1891864at2"/>
<feature type="transmembrane region" description="Helical" evidence="8">
    <location>
        <begin position="306"/>
        <end position="326"/>
    </location>
</feature>
<sequence length="366" mass="40891">MEKAKISAYQLFVLIVLFELGSALLLPLAIEAKQDAWLAILIGMAGGCCLFFIYYGLYHYYPDILPTEYTQKIIGKFLGRILSFLYILYFMYLAARVLRDFGEMLLIFAYSETPLFVTNSLLIIVIIYTVRKGIEVLARTGELLFVFIGLLAVSGFLLITLSGVIQVTNLQPVLENGMLPVVKTAITQTLYIPFGEIIVFAMIIPYLNRPEKLKRTGLYALGVSGFSLALVMAMNISVLGVSLTARSQFPLLSTIQTIQVEQFLERLDVYFMLTLVIGGFFKIAVFSYAAVTGAANLFNVKEPSRLVYPIGVVILLISMIIASSFSEHIEEGVKVIPLYVHLPFQIIIPTLLLFAAYLKNRNKNLN</sequence>
<dbReference type="STRING" id="1714264.BTO30_15080"/>
<evidence type="ECO:0000256" key="8">
    <source>
        <dbReference type="SAM" id="Phobius"/>
    </source>
</evidence>
<evidence type="ECO:0000313" key="9">
    <source>
        <dbReference type="EMBL" id="OLN21437.1"/>
    </source>
</evidence>
<dbReference type="NCBIfam" id="TIGR00912">
    <property type="entry name" value="2A0309"/>
    <property type="match status" value="1"/>
</dbReference>
<protein>
    <submittedName>
        <fullName evidence="9">Spore gernimation protein KB</fullName>
    </submittedName>
</protein>
<evidence type="ECO:0000256" key="2">
    <source>
        <dbReference type="ARBA" id="ARBA00007998"/>
    </source>
</evidence>
<evidence type="ECO:0000256" key="1">
    <source>
        <dbReference type="ARBA" id="ARBA00004141"/>
    </source>
</evidence>
<dbReference type="Pfam" id="PF03845">
    <property type="entry name" value="Spore_permease"/>
    <property type="match status" value="1"/>
</dbReference>
<dbReference type="RefSeq" id="WP_075399533.1">
    <property type="nucleotide sequence ID" value="NZ_MSDU01000048.1"/>
</dbReference>